<dbReference type="GO" id="GO:0005829">
    <property type="term" value="C:cytosol"/>
    <property type="evidence" value="ECO:0007669"/>
    <property type="project" value="TreeGrafter"/>
</dbReference>
<dbReference type="InterPro" id="IPR023620">
    <property type="entry name" value="SmpB"/>
</dbReference>
<protein>
    <recommendedName>
        <fullName evidence="3">SsrA-binding protein</fullName>
    </recommendedName>
    <alternativeName>
        <fullName evidence="3">Small protein B</fullName>
    </alternativeName>
</protein>
<dbReference type="AlphaFoldDB" id="A0AAT9LDL0"/>
<dbReference type="GO" id="GO:0070930">
    <property type="term" value="P:trans-translation-dependent protein tagging"/>
    <property type="evidence" value="ECO:0007669"/>
    <property type="project" value="TreeGrafter"/>
</dbReference>
<keyword evidence="2 3" id="KW-0694">RNA-binding</keyword>
<name>A0AAT9LDL0_9FIRM</name>
<dbReference type="PANTHER" id="PTHR30308">
    <property type="entry name" value="TMRNA-BINDING COMPONENT OF TRANS-TRANSLATION TAGGING COMPLEX"/>
    <property type="match status" value="1"/>
</dbReference>
<evidence type="ECO:0000256" key="3">
    <source>
        <dbReference type="HAMAP-Rule" id="MF_00023"/>
    </source>
</evidence>
<dbReference type="GO" id="GO:0003723">
    <property type="term" value="F:RNA binding"/>
    <property type="evidence" value="ECO:0007669"/>
    <property type="project" value="UniProtKB-UniRule"/>
</dbReference>
<accession>A0AAT9LDL0</accession>
<dbReference type="PROSITE" id="PS01317">
    <property type="entry name" value="SSRP"/>
    <property type="match status" value="1"/>
</dbReference>
<comment type="similarity">
    <text evidence="3">Belongs to the SmpB family.</text>
</comment>
<dbReference type="NCBIfam" id="TIGR00086">
    <property type="entry name" value="smpB"/>
    <property type="match status" value="1"/>
</dbReference>
<dbReference type="InterPro" id="IPR020081">
    <property type="entry name" value="SsrA-bd_prot_CS"/>
</dbReference>
<dbReference type="InterPro" id="IPR000037">
    <property type="entry name" value="SsrA-bd_prot"/>
</dbReference>
<dbReference type="PANTHER" id="PTHR30308:SF2">
    <property type="entry name" value="SSRA-BINDING PROTEIN"/>
    <property type="match status" value="1"/>
</dbReference>
<keyword evidence="1 3" id="KW-0963">Cytoplasm</keyword>
<dbReference type="Pfam" id="PF01668">
    <property type="entry name" value="SmpB"/>
    <property type="match status" value="1"/>
</dbReference>
<organism evidence="4">
    <name type="scientific">Candidatus Fermentithermobacillus carboniphilus</name>
    <dbReference type="NCBI Taxonomy" id="3085328"/>
    <lineage>
        <taxon>Bacteria</taxon>
        <taxon>Bacillati</taxon>
        <taxon>Bacillota</taxon>
        <taxon>Candidatus Fermentithermobacillia</taxon>
        <taxon>Candidatus Fermentithermobacillales</taxon>
        <taxon>Candidatus Fermentithermobacillaceae</taxon>
        <taxon>Candidatus Fermentithermobacillus</taxon>
    </lineage>
</organism>
<dbReference type="NCBIfam" id="NF003843">
    <property type="entry name" value="PRK05422.1"/>
    <property type="match status" value="1"/>
</dbReference>
<sequence length="155" mass="17980">MKKGDNVKIVVQNRKARHEYFIEETIEAGIALIGTEVKSLRMGRASLQDSYAEVVGGEVFLRNAHIDQYEPASRFNHDPLRPRRLLLHKSEIRRLASRVAERGYTLIPLSIYFRDGKAKVDLALARGKKSYDKREAIRDRDVRREMERIARGKNF</sequence>
<comment type="subcellular location">
    <subcellularLocation>
        <location evidence="3">Cytoplasm</location>
    </subcellularLocation>
    <text evidence="3">The tmRNA-SmpB complex associates with stalled 70S ribosomes.</text>
</comment>
<dbReference type="EMBL" id="CP062796">
    <property type="protein sequence ID" value="QUL99461.1"/>
    <property type="molecule type" value="Genomic_DNA"/>
</dbReference>
<dbReference type="SUPFAM" id="SSF74982">
    <property type="entry name" value="Small protein B (SmpB)"/>
    <property type="match status" value="1"/>
</dbReference>
<evidence type="ECO:0000256" key="1">
    <source>
        <dbReference type="ARBA" id="ARBA00022490"/>
    </source>
</evidence>
<evidence type="ECO:0000256" key="2">
    <source>
        <dbReference type="ARBA" id="ARBA00022884"/>
    </source>
</evidence>
<dbReference type="CDD" id="cd09294">
    <property type="entry name" value="SmpB"/>
    <property type="match status" value="1"/>
</dbReference>
<reference evidence="4" key="2">
    <citation type="journal article" date="2023" name="Biology">
        <title>Prokaryotic Life Associated with Coal-Fire Gas Vents Revealed by Metagenomics.</title>
        <authorList>
            <person name="Kadnikov V.V."/>
            <person name="Mardanov A.V."/>
            <person name="Beletsky A.V."/>
            <person name="Karnachuk O.V."/>
            <person name="Ravin N.V."/>
        </authorList>
    </citation>
    <scope>NUCLEOTIDE SEQUENCE</scope>
    <source>
        <strain evidence="4">Bu02</strain>
    </source>
</reference>
<reference evidence="4" key="1">
    <citation type="submission" date="2020-10" db="EMBL/GenBank/DDBJ databases">
        <authorList>
            <person name="Kadnikov V."/>
            <person name="Beletsky A.V."/>
            <person name="Mardanov A.V."/>
            <person name="Karnachuk O.V."/>
            <person name="Ravin N.V."/>
        </authorList>
    </citation>
    <scope>NUCLEOTIDE SEQUENCE</scope>
    <source>
        <strain evidence="4">Bu02</strain>
    </source>
</reference>
<dbReference type="Gene3D" id="2.40.280.10">
    <property type="match status" value="1"/>
</dbReference>
<proteinExistence type="inferred from homology"/>
<dbReference type="HAMAP" id="MF_00023">
    <property type="entry name" value="SmpB"/>
    <property type="match status" value="1"/>
</dbReference>
<dbReference type="KEGG" id="fcz:IMF26_05320"/>
<dbReference type="GO" id="GO:0070929">
    <property type="term" value="P:trans-translation"/>
    <property type="evidence" value="ECO:0007669"/>
    <property type="project" value="UniProtKB-UniRule"/>
</dbReference>
<gene>
    <name evidence="3 4" type="primary">smpB</name>
    <name evidence="4" type="ORF">IMF26_05320</name>
</gene>
<comment type="function">
    <text evidence="3">Required for rescue of stalled ribosomes mediated by trans-translation. Binds to transfer-messenger RNA (tmRNA), required for stable association of tmRNA with ribosomes. tmRNA and SmpB together mimic tRNA shape, replacing the anticodon stem-loop with SmpB. tmRNA is encoded by the ssrA gene; the 2 termini fold to resemble tRNA(Ala) and it encodes a 'tag peptide', a short internal open reading frame. During trans-translation Ala-aminoacylated tmRNA acts like a tRNA, entering the A-site of stalled ribosomes, displacing the stalled mRNA. The ribosome then switches to translate the ORF on the tmRNA; the nascent peptide is terminated with the 'tag peptide' encoded by the tmRNA and targeted for degradation. The ribosome is freed to recommence translation, which seems to be the essential function of trans-translation.</text>
</comment>
<evidence type="ECO:0000313" key="4">
    <source>
        <dbReference type="EMBL" id="QUL99461.1"/>
    </source>
</evidence>